<organism evidence="4 5">
    <name type="scientific">Caballeronia cordobensis</name>
    <name type="common">Burkholderia cordobensis</name>
    <dbReference type="NCBI Taxonomy" id="1353886"/>
    <lineage>
        <taxon>Bacteria</taxon>
        <taxon>Pseudomonadati</taxon>
        <taxon>Pseudomonadota</taxon>
        <taxon>Betaproteobacteria</taxon>
        <taxon>Burkholderiales</taxon>
        <taxon>Burkholderiaceae</taxon>
        <taxon>Caballeronia</taxon>
    </lineage>
</organism>
<dbReference type="InterPro" id="IPR040079">
    <property type="entry name" value="Glutathione_S-Trfase"/>
</dbReference>
<feature type="domain" description="GST C-terminal" evidence="3">
    <location>
        <begin position="94"/>
        <end position="209"/>
    </location>
</feature>
<dbReference type="Pfam" id="PF00043">
    <property type="entry name" value="GST_C"/>
    <property type="match status" value="1"/>
</dbReference>
<dbReference type="Gene3D" id="1.20.1050.10">
    <property type="match status" value="1"/>
</dbReference>
<feature type="domain" description="GST N-terminal" evidence="2">
    <location>
        <begin position="3"/>
        <end position="91"/>
    </location>
</feature>
<dbReference type="PANTHER" id="PTHR44051">
    <property type="entry name" value="GLUTATHIONE S-TRANSFERASE-RELATED"/>
    <property type="match status" value="1"/>
</dbReference>
<dbReference type="CDD" id="cd03048">
    <property type="entry name" value="GST_N_Ure2p_like"/>
    <property type="match status" value="1"/>
</dbReference>
<dbReference type="GO" id="GO:0016740">
    <property type="term" value="F:transferase activity"/>
    <property type="evidence" value="ECO:0007669"/>
    <property type="project" value="UniProtKB-KW"/>
</dbReference>
<evidence type="ECO:0000259" key="2">
    <source>
        <dbReference type="PROSITE" id="PS50404"/>
    </source>
</evidence>
<dbReference type="Pfam" id="PF02798">
    <property type="entry name" value="GST_N"/>
    <property type="match status" value="1"/>
</dbReference>
<evidence type="ECO:0000256" key="1">
    <source>
        <dbReference type="RuleBase" id="RU003494"/>
    </source>
</evidence>
<keyword evidence="5" id="KW-1185">Reference proteome</keyword>
<name>A0A158IVF7_CABCO</name>
<dbReference type="SUPFAM" id="SSF52833">
    <property type="entry name" value="Thioredoxin-like"/>
    <property type="match status" value="1"/>
</dbReference>
<protein>
    <submittedName>
        <fullName evidence="4">Glutathione S-transferase domain-containing protein</fullName>
    </submittedName>
</protein>
<evidence type="ECO:0000313" key="5">
    <source>
        <dbReference type="Proteomes" id="UP000054740"/>
    </source>
</evidence>
<evidence type="ECO:0000259" key="3">
    <source>
        <dbReference type="PROSITE" id="PS50405"/>
    </source>
</evidence>
<comment type="similarity">
    <text evidence="1">Belongs to the GST superfamily.</text>
</comment>
<dbReference type="InterPro" id="IPR010987">
    <property type="entry name" value="Glutathione-S-Trfase_C-like"/>
</dbReference>
<dbReference type="InterPro" id="IPR036282">
    <property type="entry name" value="Glutathione-S-Trfase_C_sf"/>
</dbReference>
<proteinExistence type="inferred from homology"/>
<dbReference type="SFLD" id="SFLDS00019">
    <property type="entry name" value="Glutathione_Transferase_(cytos"/>
    <property type="match status" value="1"/>
</dbReference>
<dbReference type="SFLD" id="SFLDG00358">
    <property type="entry name" value="Main_(cytGST)"/>
    <property type="match status" value="1"/>
</dbReference>
<dbReference type="InterPro" id="IPR036249">
    <property type="entry name" value="Thioredoxin-like_sf"/>
</dbReference>
<dbReference type="RefSeq" id="WP_053569985.1">
    <property type="nucleotide sequence ID" value="NZ_FCNY02000016.1"/>
</dbReference>
<dbReference type="Proteomes" id="UP000054740">
    <property type="component" value="Unassembled WGS sequence"/>
</dbReference>
<dbReference type="AlphaFoldDB" id="A0A158IVF7"/>
<dbReference type="Gene3D" id="3.40.30.10">
    <property type="entry name" value="Glutaredoxin"/>
    <property type="match status" value="1"/>
</dbReference>
<evidence type="ECO:0000313" key="4">
    <source>
        <dbReference type="EMBL" id="SAL60577.1"/>
    </source>
</evidence>
<dbReference type="EMBL" id="FCNY02000016">
    <property type="protein sequence ID" value="SAL60577.1"/>
    <property type="molecule type" value="Genomic_DNA"/>
</dbReference>
<gene>
    <name evidence="4" type="ORF">AWB70_05468</name>
</gene>
<sequence length="209" mass="23415">MTHVPYDLYGARTGNSIRVAIAFEEAGLPYTVRLVDLRQGEHQSAEFMALNPSGKVPVIVDRSRGPEHAPLVLTQSNAILYHLADLAPEILLGSREWRARAHERFFFFLTDVILPSHAAFWLRTEATANVARKILNDRAMHAIGLAERFASESAFLGGDRFGLADIAAVTIVNTYERELPWNTLPALRRWYEAAMARPSVVRGMRAFDV</sequence>
<keyword evidence="4" id="KW-0808">Transferase</keyword>
<dbReference type="InterPro" id="IPR004046">
    <property type="entry name" value="GST_C"/>
</dbReference>
<dbReference type="PANTHER" id="PTHR44051:SF2">
    <property type="entry name" value="HYPOTHETICAL GLUTATHIONE S-TRANSFERASE LIKE PROTEIN"/>
    <property type="match status" value="1"/>
</dbReference>
<dbReference type="InterPro" id="IPR004045">
    <property type="entry name" value="Glutathione_S-Trfase_N"/>
</dbReference>
<dbReference type="PROSITE" id="PS50404">
    <property type="entry name" value="GST_NTER"/>
    <property type="match status" value="1"/>
</dbReference>
<dbReference type="PROSITE" id="PS50405">
    <property type="entry name" value="GST_CTER"/>
    <property type="match status" value="1"/>
</dbReference>
<accession>A0A158IVF7</accession>
<reference evidence="5" key="1">
    <citation type="submission" date="2016-01" db="EMBL/GenBank/DDBJ databases">
        <authorList>
            <person name="Peeters C."/>
        </authorList>
    </citation>
    <scope>NUCLEOTIDE SEQUENCE [LARGE SCALE GENOMIC DNA]</scope>
</reference>
<dbReference type="SUPFAM" id="SSF47616">
    <property type="entry name" value="GST C-terminal domain-like"/>
    <property type="match status" value="1"/>
</dbReference>